<protein>
    <submittedName>
        <fullName evidence="2">Uncharacterized protein</fullName>
    </submittedName>
</protein>
<organism evidence="2 3">
    <name type="scientific">Alkalibaculum bacchi</name>
    <dbReference type="NCBI Taxonomy" id="645887"/>
    <lineage>
        <taxon>Bacteria</taxon>
        <taxon>Bacillati</taxon>
        <taxon>Bacillota</taxon>
        <taxon>Clostridia</taxon>
        <taxon>Eubacteriales</taxon>
        <taxon>Eubacteriaceae</taxon>
        <taxon>Alkalibaculum</taxon>
    </lineage>
</organism>
<gene>
    <name evidence="2" type="ORF">DES36_11934</name>
</gene>
<keyword evidence="1" id="KW-0812">Transmembrane</keyword>
<dbReference type="AlphaFoldDB" id="A0A366I0F9"/>
<dbReference type="Proteomes" id="UP000253490">
    <property type="component" value="Unassembled WGS sequence"/>
</dbReference>
<accession>A0A366I0F9</accession>
<proteinExistence type="predicted"/>
<dbReference type="RefSeq" id="WP_113921522.1">
    <property type="nucleotide sequence ID" value="NZ_QNRX01000019.1"/>
</dbReference>
<evidence type="ECO:0000313" key="2">
    <source>
        <dbReference type="EMBL" id="RBP59309.1"/>
    </source>
</evidence>
<evidence type="ECO:0000313" key="3">
    <source>
        <dbReference type="Proteomes" id="UP000253490"/>
    </source>
</evidence>
<evidence type="ECO:0000256" key="1">
    <source>
        <dbReference type="SAM" id="Phobius"/>
    </source>
</evidence>
<dbReference type="EMBL" id="QNRX01000019">
    <property type="protein sequence ID" value="RBP59309.1"/>
    <property type="molecule type" value="Genomic_DNA"/>
</dbReference>
<keyword evidence="1" id="KW-1133">Transmembrane helix</keyword>
<keyword evidence="3" id="KW-1185">Reference proteome</keyword>
<reference evidence="2 3" key="1">
    <citation type="submission" date="2018-06" db="EMBL/GenBank/DDBJ databases">
        <title>Genomic Encyclopedia of Type Strains, Phase IV (KMG-IV): sequencing the most valuable type-strain genomes for metagenomic binning, comparative biology and taxonomic classification.</title>
        <authorList>
            <person name="Goeker M."/>
        </authorList>
    </citation>
    <scope>NUCLEOTIDE SEQUENCE [LARGE SCALE GENOMIC DNA]</scope>
    <source>
        <strain evidence="2 3">DSM 22112</strain>
    </source>
</reference>
<feature type="transmembrane region" description="Helical" evidence="1">
    <location>
        <begin position="20"/>
        <end position="47"/>
    </location>
</feature>
<sequence length="116" mass="13335">MHLLKEILNEMQTIIPIRMILIFIISILMSIFLVLSLKLTMLIMKAISYLSSNRYMEDLRNGIKHKSFLARLLLFPLLLLMLPIVFISDIISGLFGENGNDPYPFTKVILGILLDK</sequence>
<name>A0A366I0F9_9FIRM</name>
<feature type="transmembrane region" description="Helical" evidence="1">
    <location>
        <begin position="68"/>
        <end position="95"/>
    </location>
</feature>
<comment type="caution">
    <text evidence="2">The sequence shown here is derived from an EMBL/GenBank/DDBJ whole genome shotgun (WGS) entry which is preliminary data.</text>
</comment>
<keyword evidence="1" id="KW-0472">Membrane</keyword>